<dbReference type="InterPro" id="IPR003593">
    <property type="entry name" value="AAA+_ATPase"/>
</dbReference>
<dbReference type="GO" id="GO:0016887">
    <property type="term" value="F:ATP hydrolysis activity"/>
    <property type="evidence" value="ECO:0007669"/>
    <property type="project" value="InterPro"/>
</dbReference>
<name>A0A2W6KHK6_STEMA</name>
<evidence type="ECO:0000259" key="5">
    <source>
        <dbReference type="PROSITE" id="PS50893"/>
    </source>
</evidence>
<dbReference type="AlphaFoldDB" id="A0A2W6KHK6"/>
<dbReference type="InterPro" id="IPR003439">
    <property type="entry name" value="ABC_transporter-like_ATP-bd"/>
</dbReference>
<evidence type="ECO:0000256" key="1">
    <source>
        <dbReference type="ARBA" id="ARBA00005417"/>
    </source>
</evidence>
<dbReference type="SUPFAM" id="SSF52540">
    <property type="entry name" value="P-loop containing nucleoside triphosphate hydrolases"/>
    <property type="match status" value="1"/>
</dbReference>
<comment type="caution">
    <text evidence="6">The sequence shown here is derived from an EMBL/GenBank/DDBJ whole genome shotgun (WGS) entry which is preliminary data.</text>
</comment>
<dbReference type="PANTHER" id="PTHR46743:SF2">
    <property type="entry name" value="TEICHOIC ACIDS EXPORT ATP-BINDING PROTEIN TAGH"/>
    <property type="match status" value="1"/>
</dbReference>
<evidence type="ECO:0000256" key="3">
    <source>
        <dbReference type="ARBA" id="ARBA00022741"/>
    </source>
</evidence>
<dbReference type="Pfam" id="PF14524">
    <property type="entry name" value="Wzt_C"/>
    <property type="match status" value="1"/>
</dbReference>
<keyword evidence="4 6" id="KW-0067">ATP-binding</keyword>
<dbReference type="InterPro" id="IPR027417">
    <property type="entry name" value="P-loop_NTPase"/>
</dbReference>
<comment type="similarity">
    <text evidence="1">Belongs to the ABC transporter superfamily.</text>
</comment>
<evidence type="ECO:0000256" key="4">
    <source>
        <dbReference type="ARBA" id="ARBA00022840"/>
    </source>
</evidence>
<dbReference type="Pfam" id="PF00005">
    <property type="entry name" value="ABC_tran"/>
    <property type="match status" value="1"/>
</dbReference>
<dbReference type="Proteomes" id="UP000249614">
    <property type="component" value="Unassembled WGS sequence"/>
</dbReference>
<reference evidence="6 7" key="1">
    <citation type="submission" date="2016-05" db="EMBL/GenBank/DDBJ databases">
        <authorList>
            <person name="Lavstsen T."/>
            <person name="Jespersen J.S."/>
        </authorList>
    </citation>
    <scope>NUCLEOTIDE SEQUENCE [LARGE SCALE GENOMIC DNA]</scope>
    <source>
        <strain evidence="6 7">SM-5815</strain>
    </source>
</reference>
<dbReference type="GO" id="GO:0016020">
    <property type="term" value="C:membrane"/>
    <property type="evidence" value="ECO:0007669"/>
    <property type="project" value="InterPro"/>
</dbReference>
<keyword evidence="3" id="KW-0547">Nucleotide-binding</keyword>
<dbReference type="InterPro" id="IPR029439">
    <property type="entry name" value="Wzt_C"/>
</dbReference>
<dbReference type="InterPro" id="IPR015860">
    <property type="entry name" value="ABC_transpr_TagH-like"/>
</dbReference>
<organism evidence="6 7">
    <name type="scientific">Stenotrophomonas maltophilia</name>
    <name type="common">Pseudomonas maltophilia</name>
    <name type="synonym">Xanthomonas maltophilia</name>
    <dbReference type="NCBI Taxonomy" id="40324"/>
    <lineage>
        <taxon>Bacteria</taxon>
        <taxon>Pseudomonadati</taxon>
        <taxon>Pseudomonadota</taxon>
        <taxon>Gammaproteobacteria</taxon>
        <taxon>Lysobacterales</taxon>
        <taxon>Lysobacteraceae</taxon>
        <taxon>Stenotrophomonas</taxon>
        <taxon>Stenotrophomonas maltophilia group</taxon>
    </lineage>
</organism>
<dbReference type="PROSITE" id="PS50893">
    <property type="entry name" value="ABC_TRANSPORTER_2"/>
    <property type="match status" value="1"/>
</dbReference>
<evidence type="ECO:0000313" key="7">
    <source>
        <dbReference type="Proteomes" id="UP000249614"/>
    </source>
</evidence>
<accession>A0A2W6KHK6</accession>
<evidence type="ECO:0000313" key="6">
    <source>
        <dbReference type="EMBL" id="PZS94712.1"/>
    </source>
</evidence>
<dbReference type="EMBL" id="LXXM01000090">
    <property type="protein sequence ID" value="PZS94712.1"/>
    <property type="molecule type" value="Genomic_DNA"/>
</dbReference>
<dbReference type="RefSeq" id="WP_111111837.1">
    <property type="nucleotide sequence ID" value="NZ_LXXM01000090.1"/>
</dbReference>
<protein>
    <submittedName>
        <fullName evidence="6">Polysaccharide/polyol phosphate ABC transporter ATP-binding protein</fullName>
    </submittedName>
</protein>
<dbReference type="GO" id="GO:0140359">
    <property type="term" value="F:ABC-type transporter activity"/>
    <property type="evidence" value="ECO:0007669"/>
    <property type="project" value="InterPro"/>
</dbReference>
<dbReference type="SMART" id="SM00382">
    <property type="entry name" value="AAA"/>
    <property type="match status" value="1"/>
</dbReference>
<feature type="domain" description="ABC transporter" evidence="5">
    <location>
        <begin position="33"/>
        <end position="257"/>
    </location>
</feature>
<evidence type="ECO:0000256" key="2">
    <source>
        <dbReference type="ARBA" id="ARBA00022448"/>
    </source>
</evidence>
<dbReference type="CDD" id="cd03220">
    <property type="entry name" value="ABC_KpsT_Wzt"/>
    <property type="match status" value="1"/>
</dbReference>
<keyword evidence="2" id="KW-0813">Transport</keyword>
<gene>
    <name evidence="6" type="ORF">A7X83_04775</name>
</gene>
<proteinExistence type="inferred from homology"/>
<dbReference type="Gene3D" id="3.40.50.300">
    <property type="entry name" value="P-loop containing nucleotide triphosphate hydrolases"/>
    <property type="match status" value="1"/>
</dbReference>
<dbReference type="CDD" id="cd10147">
    <property type="entry name" value="Wzt_C-like"/>
    <property type="match status" value="1"/>
</dbReference>
<dbReference type="Gene3D" id="2.70.50.60">
    <property type="entry name" value="abc- transporter (atp binding component) like domain"/>
    <property type="match status" value="1"/>
</dbReference>
<sequence>MSSELPVIEVEGLSKSYFIYDTPRDRLKQFVLPRLRRLFGLPARKYYSDFHALESVSFSVGRGETVGIIGRNGCGKSTLLQMVCGTLTPTSGRIVTRGRIAALLELGSGFNPEFTGRENVYLNAAILGLTPKEIDARYEEIAKFADIGRFIDQPIKTYSSGMVVRLAFATAIHVDPDILVVDEALSVGDTAFQQKCLNRIRSMQRDGVSILLVTHSSNALIEYCDRGIYLRRGHMVMDGPCRDVVKVYSDDVVAEEGGITFDMHPASEDDPQDGVVEHDRAAGEGATRLVIQSVALQDASGAAIAAVTQGESINVRVKVQVDEVIKDPCFGVQIMSTDGISLWSATTQSMNEEVQVLQPGLHEVTWTLRANFSGNRYILAIGVGLIENGEYRRTHRLPYAGHFDVVSEPQGGAGWLAPQPRINIQSP</sequence>
<dbReference type="GO" id="GO:0005524">
    <property type="term" value="F:ATP binding"/>
    <property type="evidence" value="ECO:0007669"/>
    <property type="project" value="UniProtKB-KW"/>
</dbReference>
<dbReference type="InterPro" id="IPR050683">
    <property type="entry name" value="Bact_Polysacc_Export_ATP-bd"/>
</dbReference>
<dbReference type="PANTHER" id="PTHR46743">
    <property type="entry name" value="TEICHOIC ACIDS EXPORT ATP-BINDING PROTEIN TAGH"/>
    <property type="match status" value="1"/>
</dbReference>